<evidence type="ECO:0000313" key="2">
    <source>
        <dbReference type="EMBL" id="KII64716.1"/>
    </source>
</evidence>
<organism evidence="2 3">
    <name type="scientific">Thelohanellus kitauei</name>
    <name type="common">Myxosporean</name>
    <dbReference type="NCBI Taxonomy" id="669202"/>
    <lineage>
        <taxon>Eukaryota</taxon>
        <taxon>Metazoa</taxon>
        <taxon>Cnidaria</taxon>
        <taxon>Myxozoa</taxon>
        <taxon>Myxosporea</taxon>
        <taxon>Bivalvulida</taxon>
        <taxon>Platysporina</taxon>
        <taxon>Myxobolidae</taxon>
        <taxon>Thelohanellus</taxon>
    </lineage>
</organism>
<dbReference type="Gene3D" id="3.40.50.2060">
    <property type="match status" value="1"/>
</dbReference>
<dbReference type="GO" id="GO:0016192">
    <property type="term" value="P:vesicle-mediated transport"/>
    <property type="evidence" value="ECO:0007669"/>
    <property type="project" value="InterPro"/>
</dbReference>
<gene>
    <name evidence="2" type="ORF">RF11_05506</name>
</gene>
<accession>A0A0C2MCD0</accession>
<proteinExistence type="inferred from homology"/>
<dbReference type="InterPro" id="IPR001619">
    <property type="entry name" value="Sec1-like"/>
</dbReference>
<comment type="similarity">
    <text evidence="1">Belongs to the STXBP/unc-18/SEC1 family.</text>
</comment>
<dbReference type="OrthoDB" id="10251230at2759"/>
<dbReference type="Proteomes" id="UP000031668">
    <property type="component" value="Unassembled WGS sequence"/>
</dbReference>
<dbReference type="InterPro" id="IPR036045">
    <property type="entry name" value="Sec1-like_sf"/>
</dbReference>
<dbReference type="EMBL" id="JWZT01004123">
    <property type="protein sequence ID" value="KII64716.1"/>
    <property type="molecule type" value="Genomic_DNA"/>
</dbReference>
<dbReference type="InterPro" id="IPR043154">
    <property type="entry name" value="Sec-1-like_dom1"/>
</dbReference>
<reference evidence="2 3" key="1">
    <citation type="journal article" date="2014" name="Genome Biol. Evol.">
        <title>The genome of the myxosporean Thelohanellus kitauei shows adaptations to nutrient acquisition within its fish host.</title>
        <authorList>
            <person name="Yang Y."/>
            <person name="Xiong J."/>
            <person name="Zhou Z."/>
            <person name="Huo F."/>
            <person name="Miao W."/>
            <person name="Ran C."/>
            <person name="Liu Y."/>
            <person name="Zhang J."/>
            <person name="Feng J."/>
            <person name="Wang M."/>
            <person name="Wang M."/>
            <person name="Wang L."/>
            <person name="Yao B."/>
        </authorList>
    </citation>
    <scope>NUCLEOTIDE SEQUENCE [LARGE SCALE GENOMIC DNA]</scope>
    <source>
        <strain evidence="2">Wuqing</strain>
    </source>
</reference>
<sequence length="201" mass="23730">MNKPIDIFNRQKDCIKLLLNFHEDNVDKYKEPCWKVLVYDKSGRDIISPLFSISELRENEVTVPLQFESQRDPIDECAAIYFIEPSEDNLKRLCSDLTNQLYPKFYISFIKPIHRVQLEYLAQTTMEFGCKSLIKKIFDEYLHFISLSSNMFICRNRSDPLLTFQRFPFLNQKSTANQLQSQKSTLQYLKSLTRFSVCSLP</sequence>
<keyword evidence="3" id="KW-1185">Reference proteome</keyword>
<dbReference type="SUPFAM" id="SSF56815">
    <property type="entry name" value="Sec1/munc18-like (SM) proteins"/>
    <property type="match status" value="1"/>
</dbReference>
<comment type="caution">
    <text evidence="2">The sequence shown here is derived from an EMBL/GenBank/DDBJ whole genome shotgun (WGS) entry which is preliminary data.</text>
</comment>
<dbReference type="AlphaFoldDB" id="A0A0C2MCD0"/>
<evidence type="ECO:0000313" key="3">
    <source>
        <dbReference type="Proteomes" id="UP000031668"/>
    </source>
</evidence>
<protein>
    <submittedName>
        <fullName evidence="2">Sec1 family domain-containing protein 1</fullName>
    </submittedName>
</protein>
<evidence type="ECO:0000256" key="1">
    <source>
        <dbReference type="ARBA" id="ARBA00009884"/>
    </source>
</evidence>
<dbReference type="PANTHER" id="PTHR11679">
    <property type="entry name" value="VESICLE PROTEIN SORTING-ASSOCIATED"/>
    <property type="match status" value="1"/>
</dbReference>
<name>A0A0C2MCD0_THEKT</name>
<dbReference type="Pfam" id="PF00995">
    <property type="entry name" value="Sec1"/>
    <property type="match status" value="1"/>
</dbReference>